<feature type="compositionally biased region" description="Polar residues" evidence="2">
    <location>
        <begin position="322"/>
        <end position="334"/>
    </location>
</feature>
<dbReference type="PANTHER" id="PTHR11579:SF9">
    <property type="entry name" value="PROTEIN-L-ISOASPARTATE O-METHYLTRANSFERASE"/>
    <property type="match status" value="1"/>
</dbReference>
<feature type="region of interest" description="Disordered" evidence="2">
    <location>
        <begin position="322"/>
        <end position="383"/>
    </location>
</feature>
<accession>A0ABY6L9X2</accession>
<evidence type="ECO:0000313" key="4">
    <source>
        <dbReference type="Proteomes" id="UP001235939"/>
    </source>
</evidence>
<proteinExistence type="inferred from homology"/>
<sequence>MGGAVSAGRTNDELVDNLMEAKYIKSPSVEKVFRAVDRASYYAEGHREGAYRDLAWRHGNLHLSAPCIYAEVMETLRLAQGQSFLNLGSGTGYLSTMAGLIIGPNGVNHGVELFSNVVDYANERLQDFMAHSPALSEFEFCQPQFVVGNCLRLDPASPRRYDRVYCGASCPPEHQDYMKRLLNLNGILVMPVNDQLYQITRLSETEWKSETLLPVSFASLIPPNTSEVELVRLPAPQPLPLVCVCRSTIRVLLRASIKREAQPRQRPEPPAPKKNKRLHHYIIPIFEEESARIPEDGDDEAPQAPFVFPLCRLPLIQHLASQPSTSQENISVEGQPQPDPSNGGGGTTVSSVLKRLASDSDSDTSDTEKEEEPLPSPAQTEDFSSLLRDKIRLLPIPHTLKVFLNYDHSL</sequence>
<reference evidence="3 4" key="1">
    <citation type="submission" date="2022-01" db="EMBL/GenBank/DDBJ databases">
        <title>A chromosomal length assembly of Cordylochernes scorpioides.</title>
        <authorList>
            <person name="Zeh D."/>
            <person name="Zeh J."/>
        </authorList>
    </citation>
    <scope>NUCLEOTIDE SEQUENCE [LARGE SCALE GENOMIC DNA]</scope>
    <source>
        <strain evidence="3">IN4F17</strain>
        <tissue evidence="3">Whole Body</tissue>
    </source>
</reference>
<dbReference type="EMBL" id="CP092877">
    <property type="protein sequence ID" value="UYV77843.1"/>
    <property type="molecule type" value="Genomic_DNA"/>
</dbReference>
<dbReference type="Gene3D" id="3.40.50.150">
    <property type="entry name" value="Vaccinia Virus protein VP39"/>
    <property type="match status" value="1"/>
</dbReference>
<protein>
    <submittedName>
        <fullName evidence="3">PCMTD1</fullName>
    </submittedName>
</protein>
<dbReference type="InterPro" id="IPR000682">
    <property type="entry name" value="PCMT"/>
</dbReference>
<dbReference type="Proteomes" id="UP001235939">
    <property type="component" value="Chromosome 15"/>
</dbReference>
<gene>
    <name evidence="3" type="ORF">LAZ67_15002553</name>
</gene>
<dbReference type="SUPFAM" id="SSF53335">
    <property type="entry name" value="S-adenosyl-L-methionine-dependent methyltransferases"/>
    <property type="match status" value="1"/>
</dbReference>
<dbReference type="PANTHER" id="PTHR11579">
    <property type="entry name" value="PROTEIN-L-ISOASPARTATE O-METHYLTRANSFERASE"/>
    <property type="match status" value="1"/>
</dbReference>
<dbReference type="CDD" id="cd02440">
    <property type="entry name" value="AdoMet_MTases"/>
    <property type="match status" value="1"/>
</dbReference>
<organism evidence="3 4">
    <name type="scientific">Cordylochernes scorpioides</name>
    <dbReference type="NCBI Taxonomy" id="51811"/>
    <lineage>
        <taxon>Eukaryota</taxon>
        <taxon>Metazoa</taxon>
        <taxon>Ecdysozoa</taxon>
        <taxon>Arthropoda</taxon>
        <taxon>Chelicerata</taxon>
        <taxon>Arachnida</taxon>
        <taxon>Pseudoscorpiones</taxon>
        <taxon>Cheliferoidea</taxon>
        <taxon>Chernetidae</taxon>
        <taxon>Cordylochernes</taxon>
    </lineage>
</organism>
<evidence type="ECO:0000256" key="1">
    <source>
        <dbReference type="ARBA" id="ARBA00005369"/>
    </source>
</evidence>
<dbReference type="Pfam" id="PF01135">
    <property type="entry name" value="PCMT"/>
    <property type="match status" value="1"/>
</dbReference>
<name>A0ABY6L9X2_9ARAC</name>
<feature type="compositionally biased region" description="Acidic residues" evidence="2">
    <location>
        <begin position="360"/>
        <end position="373"/>
    </location>
</feature>
<keyword evidence="4" id="KW-1185">Reference proteome</keyword>
<comment type="similarity">
    <text evidence="1">Belongs to the methyltransferase superfamily. L-isoaspartyl/D-aspartyl protein methyltransferase family.</text>
</comment>
<evidence type="ECO:0000256" key="2">
    <source>
        <dbReference type="SAM" id="MobiDB-lite"/>
    </source>
</evidence>
<evidence type="ECO:0000313" key="3">
    <source>
        <dbReference type="EMBL" id="UYV77843.1"/>
    </source>
</evidence>
<dbReference type="InterPro" id="IPR029063">
    <property type="entry name" value="SAM-dependent_MTases_sf"/>
</dbReference>
<feature type="region of interest" description="Disordered" evidence="2">
    <location>
        <begin position="259"/>
        <end position="278"/>
    </location>
</feature>